<dbReference type="EMBL" id="FOZL01000001">
    <property type="protein sequence ID" value="SFS17697.1"/>
    <property type="molecule type" value="Genomic_DNA"/>
</dbReference>
<dbReference type="GO" id="GO:0015627">
    <property type="term" value="C:type II protein secretion system complex"/>
    <property type="evidence" value="ECO:0007669"/>
    <property type="project" value="TreeGrafter"/>
</dbReference>
<dbReference type="GO" id="GO:0016020">
    <property type="term" value="C:membrane"/>
    <property type="evidence" value="ECO:0007669"/>
    <property type="project" value="UniProtKB-SubCell"/>
</dbReference>
<evidence type="ECO:0000313" key="8">
    <source>
        <dbReference type="EMBL" id="SFS17697.1"/>
    </source>
</evidence>
<dbReference type="PANTHER" id="PTHR30332:SF24">
    <property type="entry name" value="SECRETIN GSPD-RELATED"/>
    <property type="match status" value="1"/>
</dbReference>
<keyword evidence="9" id="KW-1185">Reference proteome</keyword>
<dbReference type="RefSeq" id="WP_089840578.1">
    <property type="nucleotide sequence ID" value="NZ_FOZL01000001.1"/>
</dbReference>
<accession>A0A1I6MPZ2</accession>
<dbReference type="Pfam" id="PF00263">
    <property type="entry name" value="Secretin"/>
    <property type="match status" value="1"/>
</dbReference>
<feature type="domain" description="Type II/III secretion system secretin-like" evidence="7">
    <location>
        <begin position="443"/>
        <end position="621"/>
    </location>
</feature>
<keyword evidence="3" id="KW-0472">Membrane</keyword>
<evidence type="ECO:0000256" key="6">
    <source>
        <dbReference type="SAM" id="SignalP"/>
    </source>
</evidence>
<evidence type="ECO:0000313" key="9">
    <source>
        <dbReference type="Proteomes" id="UP000199024"/>
    </source>
</evidence>
<proteinExistence type="inferred from homology"/>
<dbReference type="GO" id="GO:0009306">
    <property type="term" value="P:protein secretion"/>
    <property type="evidence" value="ECO:0007669"/>
    <property type="project" value="InterPro"/>
</dbReference>
<dbReference type="InterPro" id="IPR004846">
    <property type="entry name" value="T2SS/T3SS_dom"/>
</dbReference>
<evidence type="ECO:0000256" key="1">
    <source>
        <dbReference type="ARBA" id="ARBA00004370"/>
    </source>
</evidence>
<evidence type="ECO:0000256" key="5">
    <source>
        <dbReference type="RuleBase" id="RU004003"/>
    </source>
</evidence>
<evidence type="ECO:0000256" key="3">
    <source>
        <dbReference type="ARBA" id="ARBA00023136"/>
    </source>
</evidence>
<sequence length="643" mass="68232">MTLSTQRRARQAAAALCALALMLNAQGQQAPTTPVTSQAAALPKGRSLAASDAYLAGARALDHGDAATAEQDFTRAAALDPNNPDYAQAISLAREHRLTELVHKAADARLHGHPVQADALLAEARALDPRDPIVAQHQIAPPRPAAVTIETQLPRATAFADAIAIQPDKTSRKSFHIHGTLRDAITQVERAYGMKVSFDESASNEQVRFDLEDVTYDQAVPVLFAMGDVFGVPLDEKSLLIAKETVENHTRFDHLVLETIYIPGQTITQLQDLANVVRNLFEVKLLTVQQAQSSLVLRTTPETLKAINLVLADLLDGGSEVMLELKVYSVDITHGRDIGFQPPQFGAYNVSAAAAALVQANQSLVNQAISQGLISSTDSDVAIAFKLIASGLVSSSLLSSTLAIFGGSINTTTGAVSNQFTTTGITSSSVFNFNLSLNSTESHALDDVQMRVGDRQQAIFRSGSRYPITTSTYSTPSASSLAGVSVNGTSAASLLSQYLGTNSTTTIPQISYEDLGLTLKATPTVQKSGRIFLHLDLKFEALGSGSLNNIPILNSRTLTSDVTVADGESALLASTLSKSEASAVTGLPGLSELPGFQVPTEQNATRDTSELVILVTPHVVRHRVGDIAGPRVAFNLPPSQRTD</sequence>
<reference evidence="8 9" key="1">
    <citation type="submission" date="2016-10" db="EMBL/GenBank/DDBJ databases">
        <authorList>
            <person name="de Groot N.N."/>
        </authorList>
    </citation>
    <scope>NUCLEOTIDE SEQUENCE [LARGE SCALE GENOMIC DNA]</scope>
    <source>
        <strain evidence="8 9">DSM 21001</strain>
    </source>
</reference>
<comment type="subcellular location">
    <subcellularLocation>
        <location evidence="1">Membrane</location>
    </subcellularLocation>
</comment>
<gene>
    <name evidence="8" type="ORF">SAMN05421771_3233</name>
</gene>
<feature type="signal peptide" evidence="6">
    <location>
        <begin position="1"/>
        <end position="30"/>
    </location>
</feature>
<dbReference type="InterPro" id="IPR050810">
    <property type="entry name" value="Bact_Secretion_Sys_Channel"/>
</dbReference>
<dbReference type="PROSITE" id="PS50005">
    <property type="entry name" value="TPR"/>
    <property type="match status" value="1"/>
</dbReference>
<dbReference type="OrthoDB" id="110635at2"/>
<evidence type="ECO:0000259" key="7">
    <source>
        <dbReference type="Pfam" id="PF00263"/>
    </source>
</evidence>
<dbReference type="AlphaFoldDB" id="A0A1I6MPZ2"/>
<dbReference type="PANTHER" id="PTHR30332">
    <property type="entry name" value="PROBABLE GENERAL SECRETION PATHWAY PROTEIN D"/>
    <property type="match status" value="1"/>
</dbReference>
<comment type="similarity">
    <text evidence="5">Belongs to the bacterial secretin family.</text>
</comment>
<feature type="repeat" description="TPR" evidence="4">
    <location>
        <begin position="50"/>
        <end position="83"/>
    </location>
</feature>
<feature type="chain" id="PRO_5011739932" evidence="6">
    <location>
        <begin position="31"/>
        <end position="643"/>
    </location>
</feature>
<keyword evidence="4" id="KW-0802">TPR repeat</keyword>
<dbReference type="InterPro" id="IPR019734">
    <property type="entry name" value="TPR_rpt"/>
</dbReference>
<name>A0A1I6MPZ2_9BACT</name>
<organism evidence="8 9">
    <name type="scientific">Granulicella pectinivorans</name>
    <dbReference type="NCBI Taxonomy" id="474950"/>
    <lineage>
        <taxon>Bacteria</taxon>
        <taxon>Pseudomonadati</taxon>
        <taxon>Acidobacteriota</taxon>
        <taxon>Terriglobia</taxon>
        <taxon>Terriglobales</taxon>
        <taxon>Acidobacteriaceae</taxon>
        <taxon>Granulicella</taxon>
    </lineage>
</organism>
<evidence type="ECO:0000256" key="4">
    <source>
        <dbReference type="PROSITE-ProRule" id="PRU00339"/>
    </source>
</evidence>
<evidence type="ECO:0000256" key="2">
    <source>
        <dbReference type="ARBA" id="ARBA00022729"/>
    </source>
</evidence>
<keyword evidence="2 6" id="KW-0732">Signal</keyword>
<dbReference type="STRING" id="474950.SAMN05421771_3233"/>
<protein>
    <submittedName>
        <fullName evidence="8">Type II and III secretion system protein</fullName>
    </submittedName>
</protein>
<dbReference type="Proteomes" id="UP000199024">
    <property type="component" value="Unassembled WGS sequence"/>
</dbReference>